<dbReference type="Gene3D" id="3.90.190.20">
    <property type="entry name" value="Mur ligase, C-terminal domain"/>
    <property type="match status" value="1"/>
</dbReference>
<evidence type="ECO:0000259" key="11">
    <source>
        <dbReference type="Pfam" id="PF02875"/>
    </source>
</evidence>
<reference evidence="13 14" key="1">
    <citation type="journal article" date="2015" name="Genome Announc.">
        <title>Expanding the biotechnology potential of lactobacilli through comparative genomics of 213 strains and associated genera.</title>
        <authorList>
            <person name="Sun Z."/>
            <person name="Harris H.M."/>
            <person name="McCann A."/>
            <person name="Guo C."/>
            <person name="Argimon S."/>
            <person name="Zhang W."/>
            <person name="Yang X."/>
            <person name="Jeffery I.B."/>
            <person name="Cooney J.C."/>
            <person name="Kagawa T.F."/>
            <person name="Liu W."/>
            <person name="Song Y."/>
            <person name="Salvetti E."/>
            <person name="Wrobel A."/>
            <person name="Rasinkangas P."/>
            <person name="Parkhill J."/>
            <person name="Rea M.C."/>
            <person name="O'Sullivan O."/>
            <person name="Ritari J."/>
            <person name="Douillard F.P."/>
            <person name="Paul Ross R."/>
            <person name="Yang R."/>
            <person name="Briner A.E."/>
            <person name="Felis G.E."/>
            <person name="de Vos W.M."/>
            <person name="Barrangou R."/>
            <person name="Klaenhammer T.R."/>
            <person name="Caufield P.W."/>
            <person name="Cui Y."/>
            <person name="Zhang H."/>
            <person name="O'Toole P.W."/>
        </authorList>
    </citation>
    <scope>NUCLEOTIDE SEQUENCE [LARGE SCALE GENOMIC DNA]</scope>
    <source>
        <strain evidence="13 14">DSM 18527</strain>
    </source>
</reference>
<dbReference type="GO" id="GO:0005524">
    <property type="term" value="F:ATP binding"/>
    <property type="evidence" value="ECO:0007669"/>
    <property type="project" value="UniProtKB-KW"/>
</dbReference>
<feature type="domain" description="Mur ligase central" evidence="12">
    <location>
        <begin position="108"/>
        <end position="247"/>
    </location>
</feature>
<dbReference type="InterPro" id="IPR036565">
    <property type="entry name" value="Mur-like_cat_sf"/>
</dbReference>
<dbReference type="STRING" id="1423734.FC83_GL002543"/>
<dbReference type="InterPro" id="IPR018109">
    <property type="entry name" value="Folylpolyglutamate_synth_CS"/>
</dbReference>
<evidence type="ECO:0000256" key="5">
    <source>
        <dbReference type="ARBA" id="ARBA00022741"/>
    </source>
</evidence>
<evidence type="ECO:0000256" key="10">
    <source>
        <dbReference type="PIRNR" id="PIRNR001563"/>
    </source>
</evidence>
<dbReference type="PANTHER" id="PTHR11136:SF0">
    <property type="entry name" value="DIHYDROFOLATE SYNTHETASE-RELATED"/>
    <property type="match status" value="1"/>
</dbReference>
<gene>
    <name evidence="13" type="ORF">FC83_GL002543</name>
</gene>
<accession>A0A0R1YCM6</accession>
<evidence type="ECO:0000313" key="13">
    <source>
        <dbReference type="EMBL" id="KRM36668.1"/>
    </source>
</evidence>
<dbReference type="SUPFAM" id="SSF53244">
    <property type="entry name" value="MurD-like peptide ligases, peptide-binding domain"/>
    <property type="match status" value="1"/>
</dbReference>
<dbReference type="GO" id="GO:0046872">
    <property type="term" value="F:metal ion binding"/>
    <property type="evidence" value="ECO:0007669"/>
    <property type="project" value="UniProtKB-KW"/>
</dbReference>
<keyword evidence="3 10" id="KW-0436">Ligase</keyword>
<dbReference type="PANTHER" id="PTHR11136">
    <property type="entry name" value="FOLYLPOLYGLUTAMATE SYNTHASE-RELATED"/>
    <property type="match status" value="1"/>
</dbReference>
<dbReference type="Proteomes" id="UP000051236">
    <property type="component" value="Unassembled WGS sequence"/>
</dbReference>
<keyword evidence="14" id="KW-1185">Reference proteome</keyword>
<evidence type="ECO:0000256" key="7">
    <source>
        <dbReference type="ARBA" id="ARBA00022842"/>
    </source>
</evidence>
<evidence type="ECO:0000256" key="3">
    <source>
        <dbReference type="ARBA" id="ARBA00022598"/>
    </source>
</evidence>
<organism evidence="13 14">
    <name type="scientific">Agrilactobacillus composti DSM 18527 = JCM 14202</name>
    <dbReference type="NCBI Taxonomy" id="1423734"/>
    <lineage>
        <taxon>Bacteria</taxon>
        <taxon>Bacillati</taxon>
        <taxon>Bacillota</taxon>
        <taxon>Bacilli</taxon>
        <taxon>Lactobacillales</taxon>
        <taxon>Lactobacillaceae</taxon>
        <taxon>Agrilactobacillus</taxon>
    </lineage>
</organism>
<evidence type="ECO:0000256" key="2">
    <source>
        <dbReference type="ARBA" id="ARBA00013025"/>
    </source>
</evidence>
<dbReference type="SUPFAM" id="SSF53623">
    <property type="entry name" value="MurD-like peptide ligases, catalytic domain"/>
    <property type="match status" value="1"/>
</dbReference>
<keyword evidence="7" id="KW-0460">Magnesium</keyword>
<dbReference type="InterPro" id="IPR036615">
    <property type="entry name" value="Mur_ligase_C_dom_sf"/>
</dbReference>
<dbReference type="InterPro" id="IPR004101">
    <property type="entry name" value="Mur_ligase_C"/>
</dbReference>
<dbReference type="InterPro" id="IPR013221">
    <property type="entry name" value="Mur_ligase_cen"/>
</dbReference>
<dbReference type="AlphaFoldDB" id="A0A0R1YCM6"/>
<dbReference type="Pfam" id="PF08245">
    <property type="entry name" value="Mur_ligase_M"/>
    <property type="match status" value="1"/>
</dbReference>
<dbReference type="Gene3D" id="3.40.1190.10">
    <property type="entry name" value="Mur-like, catalytic domain"/>
    <property type="match status" value="1"/>
</dbReference>
<dbReference type="GO" id="GO:0008841">
    <property type="term" value="F:dihydrofolate synthase activity"/>
    <property type="evidence" value="ECO:0007669"/>
    <property type="project" value="TreeGrafter"/>
</dbReference>
<dbReference type="PROSITE" id="PS01011">
    <property type="entry name" value="FOLYLPOLYGLU_SYNT_1"/>
    <property type="match status" value="1"/>
</dbReference>
<feature type="domain" description="Mur ligase C-terminal" evidence="11">
    <location>
        <begin position="276"/>
        <end position="393"/>
    </location>
</feature>
<dbReference type="InterPro" id="IPR001645">
    <property type="entry name" value="Folylpolyglutamate_synth"/>
</dbReference>
<dbReference type="GO" id="GO:0005737">
    <property type="term" value="C:cytoplasm"/>
    <property type="evidence" value="ECO:0007669"/>
    <property type="project" value="TreeGrafter"/>
</dbReference>
<keyword evidence="4" id="KW-0479">Metal-binding</keyword>
<comment type="catalytic activity">
    <reaction evidence="9">
        <text>(6S)-5,6,7,8-tetrahydrofolyl-(gamma-L-Glu)(n) + L-glutamate + ATP = (6S)-5,6,7,8-tetrahydrofolyl-(gamma-L-Glu)(n+1) + ADP + phosphate + H(+)</text>
        <dbReference type="Rhea" id="RHEA:10580"/>
        <dbReference type="Rhea" id="RHEA-COMP:14738"/>
        <dbReference type="Rhea" id="RHEA-COMP:14740"/>
        <dbReference type="ChEBI" id="CHEBI:15378"/>
        <dbReference type="ChEBI" id="CHEBI:29985"/>
        <dbReference type="ChEBI" id="CHEBI:30616"/>
        <dbReference type="ChEBI" id="CHEBI:43474"/>
        <dbReference type="ChEBI" id="CHEBI:141005"/>
        <dbReference type="ChEBI" id="CHEBI:456216"/>
        <dbReference type="EC" id="6.3.2.17"/>
    </reaction>
</comment>
<comment type="caution">
    <text evidence="13">The sequence shown here is derived from an EMBL/GenBank/DDBJ whole genome shotgun (WGS) entry which is preliminary data.</text>
</comment>
<evidence type="ECO:0000256" key="8">
    <source>
        <dbReference type="ARBA" id="ARBA00030592"/>
    </source>
</evidence>
<dbReference type="NCBIfam" id="TIGR01499">
    <property type="entry name" value="folC"/>
    <property type="match status" value="1"/>
</dbReference>
<dbReference type="PIRSF" id="PIRSF001563">
    <property type="entry name" value="Folylpolyglu_synth"/>
    <property type="match status" value="1"/>
</dbReference>
<comment type="similarity">
    <text evidence="1 10">Belongs to the folylpolyglutamate synthase family.</text>
</comment>
<dbReference type="Pfam" id="PF02875">
    <property type="entry name" value="Mur_ligase_C"/>
    <property type="match status" value="1"/>
</dbReference>
<dbReference type="EC" id="6.3.2.17" evidence="2"/>
<evidence type="ECO:0000256" key="6">
    <source>
        <dbReference type="ARBA" id="ARBA00022840"/>
    </source>
</evidence>
<sequence length="409" mass="45546">MHQILKAMGDPQKGFKGIHVTGTNGKGSVTQMLTQLILSQGFKTGTFISPFITRFNERIQINNQPISDADLLYWTKAVVAASDRLQAQDPNFSLLEFELVTTIMFCYFNAQQVDVAVIEVGIGGAHDKTNVFTPLLSVVTTVGLDHVQLIGPTLADIAIEKSGIIKAKRPVVVGVVKPEVLAILTAKAQQTDSPLLRYGRDFTVANVTTNPDFTQSFDYQTPDENFKKIVINNIAPFEVDNTAVALKAFQLFTAMMKRAFDLATVKDVLAQYQLIGRAELISQEPYIMLDGAHNPQAIQRLLETLQQDFAQVPIRLVAAFMKDKDIATILKLLHKQPNLELYLTTLDMPRAAKEADLKPYMAPGDKYFEPWQQSFLEAYHNTSADELILIAGSIYLMSEARRYLTKGDE</sequence>
<protein>
    <recommendedName>
        <fullName evidence="2">tetrahydrofolate synthase</fullName>
        <ecNumber evidence="2">6.3.2.17</ecNumber>
    </recommendedName>
    <alternativeName>
        <fullName evidence="8">Tetrahydrofolylpolyglutamate synthase</fullName>
    </alternativeName>
</protein>
<name>A0A0R1YCM6_9LACO</name>
<dbReference type="EMBL" id="AZGA01000002">
    <property type="protein sequence ID" value="KRM36668.1"/>
    <property type="molecule type" value="Genomic_DNA"/>
</dbReference>
<keyword evidence="5 10" id="KW-0547">Nucleotide-binding</keyword>
<evidence type="ECO:0000256" key="9">
    <source>
        <dbReference type="ARBA" id="ARBA00047493"/>
    </source>
</evidence>
<evidence type="ECO:0000256" key="4">
    <source>
        <dbReference type="ARBA" id="ARBA00022723"/>
    </source>
</evidence>
<dbReference type="eggNOG" id="COG0285">
    <property type="taxonomic scope" value="Bacteria"/>
</dbReference>
<keyword evidence="6 10" id="KW-0067">ATP-binding</keyword>
<dbReference type="PATRIC" id="fig|1423734.3.peg.2579"/>
<dbReference type="GO" id="GO:0004326">
    <property type="term" value="F:tetrahydrofolylpolyglutamate synthase activity"/>
    <property type="evidence" value="ECO:0007669"/>
    <property type="project" value="UniProtKB-EC"/>
</dbReference>
<evidence type="ECO:0000313" key="14">
    <source>
        <dbReference type="Proteomes" id="UP000051236"/>
    </source>
</evidence>
<evidence type="ECO:0000256" key="1">
    <source>
        <dbReference type="ARBA" id="ARBA00008276"/>
    </source>
</evidence>
<proteinExistence type="inferred from homology"/>
<evidence type="ECO:0000259" key="12">
    <source>
        <dbReference type="Pfam" id="PF08245"/>
    </source>
</evidence>